<reference evidence="2" key="1">
    <citation type="submission" date="2020-05" db="EMBL/GenBank/DDBJ databases">
        <authorList>
            <person name="Chiriac C."/>
            <person name="Salcher M."/>
            <person name="Ghai R."/>
            <person name="Kavagutti S V."/>
        </authorList>
    </citation>
    <scope>NUCLEOTIDE SEQUENCE</scope>
</reference>
<dbReference type="Pfam" id="PF00857">
    <property type="entry name" value="Isochorismatase"/>
    <property type="match status" value="1"/>
</dbReference>
<dbReference type="InterPro" id="IPR036380">
    <property type="entry name" value="Isochorismatase-like_sf"/>
</dbReference>
<sequence length="152" mass="17075">MSYTLIVIDVQSSFTAAKQKRVLTNCEKEIDKAIKNNCSIVFVEYFDCGKTSKRLTNLTINYRKTYIVTKYDDDGSPEILSLFKSNRLPKNIKVCGVNTDACVLDTVCGLSNLKRFKSSKIEVISNACGSDYNHKNGLDQIAIFANKNVRVK</sequence>
<evidence type="ECO:0000313" key="2">
    <source>
        <dbReference type="EMBL" id="CAB4196762.1"/>
    </source>
</evidence>
<dbReference type="InterPro" id="IPR000868">
    <property type="entry name" value="Isochorismatase-like_dom"/>
</dbReference>
<proteinExistence type="predicted"/>
<gene>
    <name evidence="2" type="ORF">UFOVP1290_282</name>
</gene>
<organism evidence="2">
    <name type="scientific">uncultured Caudovirales phage</name>
    <dbReference type="NCBI Taxonomy" id="2100421"/>
    <lineage>
        <taxon>Viruses</taxon>
        <taxon>Duplodnaviria</taxon>
        <taxon>Heunggongvirae</taxon>
        <taxon>Uroviricota</taxon>
        <taxon>Caudoviricetes</taxon>
        <taxon>Peduoviridae</taxon>
        <taxon>Maltschvirus</taxon>
        <taxon>Maltschvirus maltsch</taxon>
    </lineage>
</organism>
<evidence type="ECO:0000259" key="1">
    <source>
        <dbReference type="Pfam" id="PF00857"/>
    </source>
</evidence>
<name>A0A6J5RL10_9CAUD</name>
<dbReference type="Gene3D" id="3.40.50.850">
    <property type="entry name" value="Isochorismatase-like"/>
    <property type="match status" value="1"/>
</dbReference>
<accession>A0A6J5RL10</accession>
<feature type="domain" description="Isochorismatase-like" evidence="1">
    <location>
        <begin position="4"/>
        <end position="142"/>
    </location>
</feature>
<protein>
    <submittedName>
        <fullName evidence="2">Isochorismatase-like</fullName>
    </submittedName>
</protein>
<dbReference type="EMBL" id="LR797252">
    <property type="protein sequence ID" value="CAB4196762.1"/>
    <property type="molecule type" value="Genomic_DNA"/>
</dbReference>
<dbReference type="SUPFAM" id="SSF52499">
    <property type="entry name" value="Isochorismatase-like hydrolases"/>
    <property type="match status" value="1"/>
</dbReference>